<organism evidence="1 2">
    <name type="scientific">Prevotella denticola</name>
    <dbReference type="NCBI Taxonomy" id="28129"/>
    <lineage>
        <taxon>Bacteria</taxon>
        <taxon>Pseudomonadati</taxon>
        <taxon>Bacteroidota</taxon>
        <taxon>Bacteroidia</taxon>
        <taxon>Bacteroidales</taxon>
        <taxon>Prevotellaceae</taxon>
        <taxon>Prevotella</taxon>
    </lineage>
</organism>
<evidence type="ECO:0000313" key="2">
    <source>
        <dbReference type="Proteomes" id="UP000255469"/>
    </source>
</evidence>
<reference evidence="1 2" key="1">
    <citation type="submission" date="2018-06" db="EMBL/GenBank/DDBJ databases">
        <authorList>
            <consortium name="Pathogen Informatics"/>
            <person name="Doyle S."/>
        </authorList>
    </citation>
    <scope>NUCLEOTIDE SEQUENCE [LARGE SCALE GENOMIC DNA]</scope>
    <source>
        <strain evidence="1 2">NCTC13067</strain>
    </source>
</reference>
<dbReference type="EMBL" id="UGTM01000002">
    <property type="protein sequence ID" value="SUB94010.1"/>
    <property type="molecule type" value="Genomic_DNA"/>
</dbReference>
<name>A0A379ECN1_9BACT</name>
<dbReference type="Proteomes" id="UP000255469">
    <property type="component" value="Unassembled WGS sequence"/>
</dbReference>
<proteinExistence type="predicted"/>
<dbReference type="AlphaFoldDB" id="A0A379ECN1"/>
<gene>
    <name evidence="1" type="ORF">NCTC13067_01868</name>
</gene>
<accession>A0A379ECN1</accession>
<sequence>MGHRQWHWTPTPNRYGGENSWKEGVSKVYMVCDTLSCCCRRVFRTLCFRH</sequence>
<evidence type="ECO:0000313" key="1">
    <source>
        <dbReference type="EMBL" id="SUB94010.1"/>
    </source>
</evidence>
<protein>
    <submittedName>
        <fullName evidence="1">Uncharacterized protein</fullName>
    </submittedName>
</protein>